<dbReference type="EMBL" id="CAJNNW010031813">
    <property type="protein sequence ID" value="CAE8709186.1"/>
    <property type="molecule type" value="Genomic_DNA"/>
</dbReference>
<reference evidence="2" key="1">
    <citation type="submission" date="2021-02" db="EMBL/GenBank/DDBJ databases">
        <authorList>
            <person name="Dougan E. K."/>
            <person name="Rhodes N."/>
            <person name="Thang M."/>
            <person name="Chan C."/>
        </authorList>
    </citation>
    <scope>NUCLEOTIDE SEQUENCE</scope>
</reference>
<sequence>MLLQSSMRDPDLEKAGLGQPTFTIQELDCFHADFERCQITGPVGDLILHRLRGWRAEAMDASRLDASPPGERSLKRRRKARDEPATQQEETLRSSWASRVFGSLHKEQARAAEPELAEPAREVVNKGRKKDSQEDSKAKRQGTSCGSRNLALRDPKELVASGAIPECATQLPGARCGNCAMHACARDDL</sequence>
<evidence type="ECO:0000313" key="2">
    <source>
        <dbReference type="EMBL" id="CAE8709186.1"/>
    </source>
</evidence>
<feature type="compositionally biased region" description="Basic and acidic residues" evidence="1">
    <location>
        <begin position="104"/>
        <end position="138"/>
    </location>
</feature>
<name>A0A813KN66_POLGL</name>
<gene>
    <name evidence="2" type="ORF">PGLA2088_LOCUS35318</name>
</gene>
<proteinExistence type="predicted"/>
<feature type="region of interest" description="Disordered" evidence="1">
    <location>
        <begin position="62"/>
        <end position="152"/>
    </location>
</feature>
<protein>
    <submittedName>
        <fullName evidence="2">Uncharacterized protein</fullName>
    </submittedName>
</protein>
<feature type="compositionally biased region" description="Polar residues" evidence="1">
    <location>
        <begin position="85"/>
        <end position="97"/>
    </location>
</feature>
<evidence type="ECO:0000313" key="3">
    <source>
        <dbReference type="Proteomes" id="UP000626109"/>
    </source>
</evidence>
<comment type="caution">
    <text evidence="2">The sequence shown here is derived from an EMBL/GenBank/DDBJ whole genome shotgun (WGS) entry which is preliminary data.</text>
</comment>
<organism evidence="2 3">
    <name type="scientific">Polarella glacialis</name>
    <name type="common">Dinoflagellate</name>
    <dbReference type="NCBI Taxonomy" id="89957"/>
    <lineage>
        <taxon>Eukaryota</taxon>
        <taxon>Sar</taxon>
        <taxon>Alveolata</taxon>
        <taxon>Dinophyceae</taxon>
        <taxon>Suessiales</taxon>
        <taxon>Suessiaceae</taxon>
        <taxon>Polarella</taxon>
    </lineage>
</organism>
<dbReference type="Proteomes" id="UP000626109">
    <property type="component" value="Unassembled WGS sequence"/>
</dbReference>
<evidence type="ECO:0000256" key="1">
    <source>
        <dbReference type="SAM" id="MobiDB-lite"/>
    </source>
</evidence>
<dbReference type="AlphaFoldDB" id="A0A813KN66"/>
<accession>A0A813KN66</accession>